<dbReference type="Proteomes" id="UP001589575">
    <property type="component" value="Unassembled WGS sequence"/>
</dbReference>
<sequence>MRSTSAACIHAPRASGWAPARCAATVTRSAMDSEPAVRQNSGLYISRFTIAATLASARVCWSACAVLSAACICSRRAWASRSCILEPIATRSMLPNCAAISDSSSFSAMSLSYRSIPVSGRGRVNCWPPIRARVWLGARVYWAVITSTVRISAAVRLANCGRCVAKD</sequence>
<protein>
    <submittedName>
        <fullName evidence="1">Uncharacterized protein</fullName>
    </submittedName>
</protein>
<evidence type="ECO:0000313" key="1">
    <source>
        <dbReference type="EMBL" id="MFB9075676.1"/>
    </source>
</evidence>
<comment type="caution">
    <text evidence="1">The sequence shown here is derived from an EMBL/GenBank/DDBJ whole genome shotgun (WGS) entry which is preliminary data.</text>
</comment>
<keyword evidence="2" id="KW-1185">Reference proteome</keyword>
<evidence type="ECO:0000313" key="2">
    <source>
        <dbReference type="Proteomes" id="UP001589575"/>
    </source>
</evidence>
<reference evidence="1 2" key="1">
    <citation type="submission" date="2024-09" db="EMBL/GenBank/DDBJ databases">
        <authorList>
            <person name="Sun Q."/>
            <person name="Mori K."/>
        </authorList>
    </citation>
    <scope>NUCLEOTIDE SEQUENCE [LARGE SCALE GENOMIC DNA]</scope>
    <source>
        <strain evidence="1 2">CCM 7609</strain>
    </source>
</reference>
<name>A0ABV5G9R5_9MICC</name>
<organism evidence="1 2">
    <name type="scientific">Citricoccus parietis</name>
    <dbReference type="NCBI Taxonomy" id="592307"/>
    <lineage>
        <taxon>Bacteria</taxon>
        <taxon>Bacillati</taxon>
        <taxon>Actinomycetota</taxon>
        <taxon>Actinomycetes</taxon>
        <taxon>Micrococcales</taxon>
        <taxon>Micrococcaceae</taxon>
        <taxon>Citricoccus</taxon>
    </lineage>
</organism>
<dbReference type="EMBL" id="JBHMFI010000023">
    <property type="protein sequence ID" value="MFB9075676.1"/>
    <property type="molecule type" value="Genomic_DNA"/>
</dbReference>
<accession>A0ABV5G9R5</accession>
<gene>
    <name evidence="1" type="ORF">ACFFX0_32730</name>
</gene>
<proteinExistence type="predicted"/>